<sequence length="222" mass="24087">MSDVPTSVKVTAGPIMVSQSTQTEEQSSSTTHIQASTSTGVIPGRIMVSQATQTEDTAGAADDYKEPEAQNESDIEELIHYSQLTDLLAFSLANEDNPAILPSPLQDISDSLNEAVNDTLDHDDTSLARHAVSDLHKEMNAVAQVQHTHALATTERNNLPKQPFNKPLIKLDSMAQLKHCLAVFKTHLEALKALGENIPRAQEHKHVWGISLPGRSGICVLL</sequence>
<evidence type="ECO:0000256" key="1">
    <source>
        <dbReference type="SAM" id="MobiDB-lite"/>
    </source>
</evidence>
<dbReference type="Proteomes" id="UP000800096">
    <property type="component" value="Unassembled WGS sequence"/>
</dbReference>
<evidence type="ECO:0000313" key="2">
    <source>
        <dbReference type="EMBL" id="KAF1911179.1"/>
    </source>
</evidence>
<keyword evidence="3" id="KW-1185">Reference proteome</keyword>
<proteinExistence type="predicted"/>
<gene>
    <name evidence="2" type="ORF">BDU57DRAFT_112273</name>
</gene>
<protein>
    <submittedName>
        <fullName evidence="2">Uncharacterized protein</fullName>
    </submittedName>
</protein>
<name>A0A6A5Q6N9_AMPQU</name>
<evidence type="ECO:0000313" key="3">
    <source>
        <dbReference type="Proteomes" id="UP000800096"/>
    </source>
</evidence>
<dbReference type="AlphaFoldDB" id="A0A6A5Q6N9"/>
<reference evidence="2" key="1">
    <citation type="journal article" date="2020" name="Stud. Mycol.">
        <title>101 Dothideomycetes genomes: a test case for predicting lifestyles and emergence of pathogens.</title>
        <authorList>
            <person name="Haridas S."/>
            <person name="Albert R."/>
            <person name="Binder M."/>
            <person name="Bloem J."/>
            <person name="Labutti K."/>
            <person name="Salamov A."/>
            <person name="Andreopoulos B."/>
            <person name="Baker S."/>
            <person name="Barry K."/>
            <person name="Bills G."/>
            <person name="Bluhm B."/>
            <person name="Cannon C."/>
            <person name="Castanera R."/>
            <person name="Culley D."/>
            <person name="Daum C."/>
            <person name="Ezra D."/>
            <person name="Gonzalez J."/>
            <person name="Henrissat B."/>
            <person name="Kuo A."/>
            <person name="Liang C."/>
            <person name="Lipzen A."/>
            <person name="Lutzoni F."/>
            <person name="Magnuson J."/>
            <person name="Mondo S."/>
            <person name="Nolan M."/>
            <person name="Ohm R."/>
            <person name="Pangilinan J."/>
            <person name="Park H.-J."/>
            <person name="Ramirez L."/>
            <person name="Alfaro M."/>
            <person name="Sun H."/>
            <person name="Tritt A."/>
            <person name="Yoshinaga Y."/>
            <person name="Zwiers L.-H."/>
            <person name="Turgeon B."/>
            <person name="Goodwin S."/>
            <person name="Spatafora J."/>
            <person name="Crous P."/>
            <person name="Grigoriev I."/>
        </authorList>
    </citation>
    <scope>NUCLEOTIDE SEQUENCE</scope>
    <source>
        <strain evidence="2">HMLAC05119</strain>
    </source>
</reference>
<accession>A0A6A5Q6N9</accession>
<organism evidence="2 3">
    <name type="scientific">Ampelomyces quisqualis</name>
    <name type="common">Powdery mildew agent</name>
    <dbReference type="NCBI Taxonomy" id="50730"/>
    <lineage>
        <taxon>Eukaryota</taxon>
        <taxon>Fungi</taxon>
        <taxon>Dikarya</taxon>
        <taxon>Ascomycota</taxon>
        <taxon>Pezizomycotina</taxon>
        <taxon>Dothideomycetes</taxon>
        <taxon>Pleosporomycetidae</taxon>
        <taxon>Pleosporales</taxon>
        <taxon>Pleosporineae</taxon>
        <taxon>Phaeosphaeriaceae</taxon>
        <taxon>Ampelomyces</taxon>
    </lineage>
</organism>
<feature type="region of interest" description="Disordered" evidence="1">
    <location>
        <begin position="1"/>
        <end position="44"/>
    </location>
</feature>
<dbReference type="EMBL" id="ML979146">
    <property type="protein sequence ID" value="KAF1911179.1"/>
    <property type="molecule type" value="Genomic_DNA"/>
</dbReference>
<feature type="compositionally biased region" description="Low complexity" evidence="1">
    <location>
        <begin position="18"/>
        <end position="31"/>
    </location>
</feature>